<dbReference type="InterPro" id="IPR009241">
    <property type="entry name" value="HigB-like"/>
</dbReference>
<accession>A0ABY7LVG0</accession>
<keyword evidence="1" id="KW-0614">Plasmid</keyword>
<geneLocation type="plasmid" evidence="1 2">
    <name>unnamed2</name>
</geneLocation>
<sequence>MANSISVRLTDDARSFLHALDKEVRIKFGVSIRRTQDGQTGDWFKKLSGTDLYEFRVDAPNHTYRLFAFWDKRSKADTLIVCTHGLDKKTQKTPAADLKKADRIRAQYFEDGP</sequence>
<organism evidence="1 2">
    <name type="scientific">Hymenobacter canadensis</name>
    <dbReference type="NCBI Taxonomy" id="2999067"/>
    <lineage>
        <taxon>Bacteria</taxon>
        <taxon>Pseudomonadati</taxon>
        <taxon>Bacteroidota</taxon>
        <taxon>Cytophagia</taxon>
        <taxon>Cytophagales</taxon>
        <taxon>Hymenobacteraceae</taxon>
        <taxon>Hymenobacter</taxon>
    </lineage>
</organism>
<name>A0ABY7LVG0_9BACT</name>
<keyword evidence="2" id="KW-1185">Reference proteome</keyword>
<dbReference type="EMBL" id="CP114769">
    <property type="protein sequence ID" value="WBA44346.1"/>
    <property type="molecule type" value="Genomic_DNA"/>
</dbReference>
<evidence type="ECO:0000313" key="2">
    <source>
        <dbReference type="Proteomes" id="UP001211005"/>
    </source>
</evidence>
<dbReference type="Proteomes" id="UP001211005">
    <property type="component" value="Plasmid unnamed2"/>
</dbReference>
<dbReference type="Pfam" id="PF05973">
    <property type="entry name" value="Gp49"/>
    <property type="match status" value="1"/>
</dbReference>
<gene>
    <name evidence="1" type="ORF">O3303_21300</name>
</gene>
<proteinExistence type="predicted"/>
<protein>
    <submittedName>
        <fullName evidence="1">Type II toxin-antitoxin system RelE/ParE family toxin</fullName>
    </submittedName>
</protein>
<reference evidence="1 2" key="1">
    <citation type="submission" date="2022-12" db="EMBL/GenBank/DDBJ databases">
        <title>Hymenobacter canadensis sp. nov. isolated from lake water of the Cambridge Bay, Canada.</title>
        <authorList>
            <person name="Kim W.H."/>
            <person name="Lee Y.M."/>
        </authorList>
    </citation>
    <scope>NUCLEOTIDE SEQUENCE [LARGE SCALE GENOMIC DNA]</scope>
    <source>
        <strain evidence="1 2">PAMC 29467</strain>
        <plasmid evidence="1 2">unnamed2</plasmid>
    </source>
</reference>
<dbReference type="RefSeq" id="WP_269562364.1">
    <property type="nucleotide sequence ID" value="NZ_CP114769.1"/>
</dbReference>
<evidence type="ECO:0000313" key="1">
    <source>
        <dbReference type="EMBL" id="WBA44346.1"/>
    </source>
</evidence>